<dbReference type="EMBL" id="FMZW01000045">
    <property type="protein sequence ID" value="SDF14095.1"/>
    <property type="molecule type" value="Genomic_DNA"/>
</dbReference>
<keyword evidence="5" id="KW-0902">Two-component regulatory system</keyword>
<dbReference type="Gene3D" id="3.30.565.10">
    <property type="entry name" value="Histidine kinase-like ATPase, C-terminal domain"/>
    <property type="match status" value="1"/>
</dbReference>
<proteinExistence type="predicted"/>
<dbReference type="InterPro" id="IPR036890">
    <property type="entry name" value="HATPase_C_sf"/>
</dbReference>
<dbReference type="GO" id="GO:0016020">
    <property type="term" value="C:membrane"/>
    <property type="evidence" value="ECO:0007669"/>
    <property type="project" value="UniProtKB-SubCell"/>
</dbReference>
<keyword evidence="4 8" id="KW-0418">Kinase</keyword>
<dbReference type="InterPro" id="IPR011712">
    <property type="entry name" value="Sig_transdc_His_kin_sub3_dim/P"/>
</dbReference>
<dbReference type="InterPro" id="IPR050482">
    <property type="entry name" value="Sensor_HK_TwoCompSys"/>
</dbReference>
<dbReference type="SUPFAM" id="SSF55874">
    <property type="entry name" value="ATPase domain of HSP90 chaperone/DNA topoisomerase II/histidine kinase"/>
    <property type="match status" value="1"/>
</dbReference>
<evidence type="ECO:0000259" key="7">
    <source>
        <dbReference type="PROSITE" id="PS50885"/>
    </source>
</evidence>
<organism evidence="8 9">
    <name type="scientific">Bradyrhizobium brasilense</name>
    <dbReference type="NCBI Taxonomy" id="1419277"/>
    <lineage>
        <taxon>Bacteria</taxon>
        <taxon>Pseudomonadati</taxon>
        <taxon>Pseudomonadota</taxon>
        <taxon>Alphaproteobacteria</taxon>
        <taxon>Hyphomicrobiales</taxon>
        <taxon>Nitrobacteraceae</taxon>
        <taxon>Bradyrhizobium</taxon>
    </lineage>
</organism>
<evidence type="ECO:0000256" key="4">
    <source>
        <dbReference type="ARBA" id="ARBA00022777"/>
    </source>
</evidence>
<dbReference type="Pfam" id="PF02518">
    <property type="entry name" value="HATPase_c"/>
    <property type="match status" value="1"/>
</dbReference>
<dbReference type="PANTHER" id="PTHR24421">
    <property type="entry name" value="NITRATE/NITRITE SENSOR PROTEIN NARX-RELATED"/>
    <property type="match status" value="1"/>
</dbReference>
<dbReference type="SMART" id="SM00387">
    <property type="entry name" value="HATPase_c"/>
    <property type="match status" value="1"/>
</dbReference>
<dbReference type="InterPro" id="IPR003594">
    <property type="entry name" value="HATPase_dom"/>
</dbReference>
<keyword evidence="2" id="KW-0597">Phosphoprotein</keyword>
<evidence type="ECO:0000256" key="6">
    <source>
        <dbReference type="SAM" id="Coils"/>
    </source>
</evidence>
<dbReference type="RefSeq" id="WP_312010043.1">
    <property type="nucleotide sequence ID" value="NZ_FMZW01000045.1"/>
</dbReference>
<dbReference type="InterPro" id="IPR003660">
    <property type="entry name" value="HAMP_dom"/>
</dbReference>
<feature type="domain" description="HAMP" evidence="7">
    <location>
        <begin position="180"/>
        <end position="232"/>
    </location>
</feature>
<evidence type="ECO:0000256" key="2">
    <source>
        <dbReference type="ARBA" id="ARBA00022553"/>
    </source>
</evidence>
<reference evidence="8 9" key="1">
    <citation type="submission" date="2016-10" db="EMBL/GenBank/DDBJ databases">
        <authorList>
            <person name="de Groot N.N."/>
        </authorList>
    </citation>
    <scope>NUCLEOTIDE SEQUENCE [LARGE SCALE GENOMIC DNA]</scope>
    <source>
        <strain evidence="8 9">R5</strain>
    </source>
</reference>
<sequence length="448" mass="48144">MARLWNRFWNHLSLRARLLLPMAAMVVGALLLGGLALQIVSPEQFENENAQAARSAELVANALNAALAVAGNPPQTLDAFADKLGRSETIAFVLPGTRPQRSAADRHHGNIPAWFTALLEVPELGSTHPIRIGATHVGDIVFSPDLSPDIEEKWAGFVAIVSSSSALMLLAALSAYFTTGAALRPLAQLGAGLTRMRNGDYDAAIPQAGPPEIRKSCAEANQLAVTLRRLSQDNRNLLRKIVAVQDEERRELARELHDEMGPLLFAIRANATALSDPEAEGPPEPGSPAHGILSAAEALQQANRRVLEGLSPLYVADLGLAASVQTLLRNARSQAPGLRVTSRLDDRLDELDALLSQTAYRVIQEGVTNALRHAHATTMGVAATVNGDQIQLEISDDGIGLPPDLNFGRGLTGMHERVRALDGTLQLVREQGQTIVRCRIPLQNHVAR</sequence>
<gene>
    <name evidence="8" type="ORF">SAMN05216337_104596</name>
</gene>
<evidence type="ECO:0000313" key="9">
    <source>
        <dbReference type="Proteomes" id="UP000199245"/>
    </source>
</evidence>
<dbReference type="GO" id="GO:0000155">
    <property type="term" value="F:phosphorelay sensor kinase activity"/>
    <property type="evidence" value="ECO:0007669"/>
    <property type="project" value="InterPro"/>
</dbReference>
<evidence type="ECO:0000313" key="8">
    <source>
        <dbReference type="EMBL" id="SDF14095.1"/>
    </source>
</evidence>
<dbReference type="Pfam" id="PF07730">
    <property type="entry name" value="HisKA_3"/>
    <property type="match status" value="1"/>
</dbReference>
<comment type="subcellular location">
    <subcellularLocation>
        <location evidence="1">Membrane</location>
    </subcellularLocation>
</comment>
<name>A0A1G7IN91_9BRAD</name>
<evidence type="ECO:0000256" key="3">
    <source>
        <dbReference type="ARBA" id="ARBA00022679"/>
    </source>
</evidence>
<dbReference type="PANTHER" id="PTHR24421:SF58">
    <property type="entry name" value="SIGNAL TRANSDUCTION HISTIDINE-PROTEIN KINASE_PHOSPHATASE UHPB"/>
    <property type="match status" value="1"/>
</dbReference>
<accession>A0A1G7IN91</accession>
<dbReference type="CDD" id="cd16917">
    <property type="entry name" value="HATPase_UhpB-NarQ-NarX-like"/>
    <property type="match status" value="1"/>
</dbReference>
<dbReference type="Gene3D" id="1.20.5.1930">
    <property type="match status" value="1"/>
</dbReference>
<feature type="coiled-coil region" evidence="6">
    <location>
        <begin position="220"/>
        <end position="247"/>
    </location>
</feature>
<keyword evidence="3" id="KW-0808">Transferase</keyword>
<dbReference type="Gene3D" id="6.10.340.10">
    <property type="match status" value="1"/>
</dbReference>
<protein>
    <submittedName>
        <fullName evidence="8">Histidine kinase-, DNA gyrase B-, and HSP90-like ATPase</fullName>
    </submittedName>
</protein>
<keyword evidence="6" id="KW-0175">Coiled coil</keyword>
<dbReference type="Proteomes" id="UP000199245">
    <property type="component" value="Unassembled WGS sequence"/>
</dbReference>
<dbReference type="AlphaFoldDB" id="A0A1G7IN91"/>
<dbReference type="GO" id="GO:0046983">
    <property type="term" value="F:protein dimerization activity"/>
    <property type="evidence" value="ECO:0007669"/>
    <property type="project" value="InterPro"/>
</dbReference>
<evidence type="ECO:0000256" key="1">
    <source>
        <dbReference type="ARBA" id="ARBA00004370"/>
    </source>
</evidence>
<dbReference type="PROSITE" id="PS50885">
    <property type="entry name" value="HAMP"/>
    <property type="match status" value="1"/>
</dbReference>
<evidence type="ECO:0000256" key="5">
    <source>
        <dbReference type="ARBA" id="ARBA00023012"/>
    </source>
</evidence>